<feature type="domain" description="C2H2-type" evidence="10">
    <location>
        <begin position="28"/>
        <end position="56"/>
    </location>
</feature>
<keyword evidence="2" id="KW-0479">Metal-binding</keyword>
<feature type="domain" description="C2H2-type" evidence="10">
    <location>
        <begin position="595"/>
        <end position="622"/>
    </location>
</feature>
<feature type="domain" description="C2H2-type" evidence="10">
    <location>
        <begin position="358"/>
        <end position="386"/>
    </location>
</feature>
<feature type="domain" description="C2H2-type" evidence="10">
    <location>
        <begin position="623"/>
        <end position="650"/>
    </location>
</feature>
<dbReference type="PROSITE" id="PS50157">
    <property type="entry name" value="ZINC_FINGER_C2H2_2"/>
    <property type="match status" value="37"/>
</dbReference>
<feature type="domain" description="C2H2-type" evidence="10">
    <location>
        <begin position="991"/>
        <end position="1018"/>
    </location>
</feature>
<dbReference type="EMBL" id="KQ459805">
    <property type="protein sequence ID" value="KPJ19901.1"/>
    <property type="molecule type" value="Genomic_DNA"/>
</dbReference>
<evidence type="ECO:0000313" key="12">
    <source>
        <dbReference type="Proteomes" id="UP000053240"/>
    </source>
</evidence>
<dbReference type="PANTHER" id="PTHR24379">
    <property type="entry name" value="KRAB AND ZINC FINGER DOMAIN-CONTAINING"/>
    <property type="match status" value="1"/>
</dbReference>
<feature type="domain" description="C2H2-type" evidence="10">
    <location>
        <begin position="1997"/>
        <end position="2025"/>
    </location>
</feature>
<organism evidence="11 12">
    <name type="scientific">Papilio machaon</name>
    <name type="common">Old World swallowtail butterfly</name>
    <dbReference type="NCBI Taxonomy" id="76193"/>
    <lineage>
        <taxon>Eukaryota</taxon>
        <taxon>Metazoa</taxon>
        <taxon>Ecdysozoa</taxon>
        <taxon>Arthropoda</taxon>
        <taxon>Hexapoda</taxon>
        <taxon>Insecta</taxon>
        <taxon>Pterygota</taxon>
        <taxon>Neoptera</taxon>
        <taxon>Endopterygota</taxon>
        <taxon>Lepidoptera</taxon>
        <taxon>Glossata</taxon>
        <taxon>Ditrysia</taxon>
        <taxon>Papilionoidea</taxon>
        <taxon>Papilionidae</taxon>
        <taxon>Papilioninae</taxon>
        <taxon>Papilio</taxon>
    </lineage>
</organism>
<feature type="domain" description="C2H2-type" evidence="10">
    <location>
        <begin position="2142"/>
        <end position="2165"/>
    </location>
</feature>
<protein>
    <submittedName>
        <fullName evidence="11">Zinc finger protein Xfin</fullName>
    </submittedName>
</protein>
<feature type="domain" description="C2H2-type" evidence="10">
    <location>
        <begin position="506"/>
        <end position="529"/>
    </location>
</feature>
<feature type="domain" description="C2H2-type" evidence="10">
    <location>
        <begin position="874"/>
        <end position="902"/>
    </location>
</feature>
<feature type="domain" description="C2H2-type" evidence="10">
    <location>
        <begin position="1694"/>
        <end position="1722"/>
    </location>
</feature>
<gene>
    <name evidence="11" type="ORF">RR48_02329</name>
</gene>
<keyword evidence="7" id="KW-0804">Transcription</keyword>
<feature type="domain" description="C2H2-type" evidence="10">
    <location>
        <begin position="1850"/>
        <end position="1878"/>
    </location>
</feature>
<keyword evidence="6" id="KW-0805">Transcription regulation</keyword>
<feature type="domain" description="C2H2-type" evidence="10">
    <location>
        <begin position="1634"/>
        <end position="1662"/>
    </location>
</feature>
<feature type="domain" description="C2H2-type" evidence="10">
    <location>
        <begin position="1751"/>
        <end position="1778"/>
    </location>
</feature>
<accession>A0A0N0PEI0</accession>
<feature type="domain" description="C2H2-type" evidence="10">
    <location>
        <begin position="1019"/>
        <end position="1047"/>
    </location>
</feature>
<feature type="domain" description="C2H2-type" evidence="10">
    <location>
        <begin position="1162"/>
        <end position="1190"/>
    </location>
</feature>
<dbReference type="SUPFAM" id="SSF57667">
    <property type="entry name" value="beta-beta-alpha zinc fingers"/>
    <property type="match status" value="19"/>
</dbReference>
<feature type="domain" description="C2H2-type" evidence="10">
    <location>
        <begin position="1114"/>
        <end position="1142"/>
    </location>
</feature>
<dbReference type="PROSITE" id="PS00028">
    <property type="entry name" value="ZINC_FINGER_C2H2_1"/>
    <property type="match status" value="44"/>
</dbReference>
<evidence type="ECO:0000256" key="3">
    <source>
        <dbReference type="ARBA" id="ARBA00022737"/>
    </source>
</evidence>
<feature type="domain" description="C2H2-type" evidence="10">
    <location>
        <begin position="479"/>
        <end position="501"/>
    </location>
</feature>
<dbReference type="PANTHER" id="PTHR24379:SF127">
    <property type="entry name" value="BLOODY FINGERS-RELATED"/>
    <property type="match status" value="1"/>
</dbReference>
<feature type="domain" description="C2H2-type" evidence="10">
    <location>
        <begin position="934"/>
        <end position="962"/>
    </location>
</feature>
<evidence type="ECO:0000313" key="11">
    <source>
        <dbReference type="EMBL" id="KPJ19901.1"/>
    </source>
</evidence>
<dbReference type="Proteomes" id="UP000053240">
    <property type="component" value="Unassembled WGS sequence"/>
</dbReference>
<evidence type="ECO:0000256" key="7">
    <source>
        <dbReference type="ARBA" id="ARBA00023163"/>
    </source>
</evidence>
<keyword evidence="8" id="KW-0539">Nucleus</keyword>
<feature type="domain" description="C2H2-type" evidence="10">
    <location>
        <begin position="1349"/>
        <end position="1376"/>
    </location>
</feature>
<feature type="domain" description="C2H2-type" evidence="10">
    <location>
        <begin position="1377"/>
        <end position="1404"/>
    </location>
</feature>
<feature type="domain" description="C2H2-type" evidence="10">
    <location>
        <begin position="2057"/>
        <end position="2085"/>
    </location>
</feature>
<evidence type="ECO:0000256" key="8">
    <source>
        <dbReference type="ARBA" id="ARBA00023242"/>
    </source>
</evidence>
<dbReference type="FunFam" id="3.30.160.60:FF:001289">
    <property type="entry name" value="Zinc finger protein 574"/>
    <property type="match status" value="1"/>
</dbReference>
<dbReference type="InterPro" id="IPR036236">
    <property type="entry name" value="Znf_C2H2_sf"/>
</dbReference>
<comment type="subcellular location">
    <subcellularLocation>
        <location evidence="1">Nucleus</location>
    </subcellularLocation>
</comment>
<keyword evidence="12" id="KW-1185">Reference proteome</keyword>
<feature type="domain" description="C2H2-type" evidence="10">
    <location>
        <begin position="1320"/>
        <end position="1348"/>
    </location>
</feature>
<keyword evidence="4 9" id="KW-0863">Zinc-finger</keyword>
<dbReference type="Gene3D" id="3.30.160.60">
    <property type="entry name" value="Classic Zinc Finger"/>
    <property type="match status" value="27"/>
</dbReference>
<feature type="domain" description="C2H2-type" evidence="10">
    <location>
        <begin position="264"/>
        <end position="292"/>
    </location>
</feature>
<feature type="domain" description="C2H2-type" evidence="10">
    <location>
        <begin position="235"/>
        <end position="263"/>
    </location>
</feature>
<feature type="domain" description="C2H2-type" evidence="10">
    <location>
        <begin position="177"/>
        <end position="202"/>
    </location>
</feature>
<evidence type="ECO:0000259" key="10">
    <source>
        <dbReference type="PROSITE" id="PS50157"/>
    </source>
</evidence>
<evidence type="ECO:0000256" key="5">
    <source>
        <dbReference type="ARBA" id="ARBA00022833"/>
    </source>
</evidence>
<feature type="domain" description="C2H2-type" evidence="10">
    <location>
        <begin position="1969"/>
        <end position="1997"/>
    </location>
</feature>
<sequence>MQKQWHNLTTLLKYSNATPFKDRNDAGYICAYCFKTYPDPDVLRNHTQYEHVKEKPTYKAGTGMSSFVAFLDVVNLKCTICDQAMDNLKSLIDHLVKVHDTKYYVGLTDYFQPFKLTNDQQMKCCLCNEVYHNMKLLMQHMNAHYRNFICTICGAGFVNSFRLNRHETTHAKKKSSFPCRQCGQVFAAESKKKAHVNTEHKGIAGDSVCQICKARFKNYYQKTRHMMQIHNVEGIKCEVCDKRFNLKSNLMLHMRSVHLKERPYECSECNMGFFIKRHMIGHYLATHTNERKFKCDVCGKAYATQNRIHRTMRKIGTQSTVLPNKSRGRELMKHRNNIREILKSSNATPIRCHAGIGYACAFCDKQYPDPKDLKKHTLEEHDSKTKRKFMEGKQMFSYLVKLDITSLKCNLCDSNIPTLEQLIDHLINLHNRKFYIDINNHILPFKFDSDLLLKCVYCVSVFNKFKALLEHMNIHYRNYVCDECDAGFVNKNILLNHAEGHKKGIFKCDFCDKVFDTHRKKKSHEKSVHIHFNMLNRCGYCDQRFNTYSRKLEHLIKVHGVQSPLLKCKACDKQFETQKSLTVHVKRDHLLERRHECKICDMKFFVTHQLQQHMIKHTDLASFVCEVCHKAYKRRKTLKEHLRIHADDRRFKCEHCGQAFVQKCSWRGTRTKLKYDRLSAEDIKEPNVSVDNKSVPKKGIELSKHRKNVREILVNSNATPIRCYGGVGFACSFCTDEYPDPADLKKHTITSHKNISKFMNGKDLYRFLVKLDITNLKCKVCDGTIDDLEQLIDHLRSKHNKLIHNDMKHQILPFKFESETLRCFICSNKFHKFKTLLEHMNVHYRNYICEVCDAGFVTKGIMIKHSECHKFGSFKCDYCTKVFNTFRKKKSHEKCVHTHSNLLNKCGYCNEKFNDYRKKQKHLKDEHGVPTRELKCEACEKCFASQKHLSVHIKRVHLIERTHQCTDCDMTFFSSFEMKRHMLKHTGAKDFQCSVCHKWYGRRRTLQEHMRIHADDRRFKCEYCGQAFVQKCSWRGHMRAKHGVTRLAKVDRRLVQNKNSAKPMLLKFTTRITPASSVSGNNLLTESKKNQHNLSLILLNSNANPIRCKDSQGYGCAFCTKQFQQPTTLKKHFLEEHNSDRFIKFMSSKVFENVVKLDITYLSCALCDTEFLQLNDFIKHLKATHRKEVYEDVKSEILPFRFDTPELRCAICSTEYTSFKILQTHMNQHFGNYTCKICAGGFVTERLLQSHIKRHGNGEYKCTQCDKPFPTLNKRQEHVQRVHLGLNKRNKCNHCDERFVDYWQKVKHMVKMHGEPPVVLKCQACERTFNNQRVLSRHHKKDHLLERRYPCSECDMKFFTRSALIKHMAKHTGLRQYTCDICHKSYGRKNTLREHMRIHANDRRYKCENCGQGFVQKCSVAGLVKIEKTGQNEDSIKPVESKVTTRTTRAPVRRNRALTDAKKNKHNLSIILRNSNANPIRLKDDNGYGCMFCSKKFPQPPSLKKHFLEEHNNDKLNKLICSNFNDIVIKLDITYLCCVLCDKEFLQLNDFTQHLKTTHKKSLYVGFKSEIIPFRFDTPELRCAICSAEFFTFKILQTHMNKHFCNYSCEICGEGFVSKHLLHGHVKRHGDGKYKCTQCEKTFSTINKRKEHLQRVHLGLNKRNKCNHCDERFGSFSLKTKHMLEIHGVSPAVLKCQACERTFNNQTALTRHHKKDHLLERRHACSECDMKFFTSFDLVMHMPKHTKVRQNTCDICHKSYGRKTTLREHLRIHANDRRFKCVAELLKVEKKIDPNGDRIKTVTSNFTKTTLPTVCGNRVLSDAKKNKHNLSNILHNSNANPIRCKDDTGYCCVFCSERFPQPTSLKKHFLEKHKNEKLDKLMCSSFREIVMKLDITCLCCALCDCEFLQLDDFMQHLMSTHQKNMYVDIKSEIIPFRFDTPELRCAICSAEFFTFKILQTHMNKHFCNYSCEICSEGFVAKHLRQRHIRVSHGNGQNKCALCDKTFPSLTKRKEHVRKVHLGLNKRNKCNHCDERFVDYWQKIKHIVKVHGEPPVVLKCQACERTFLNRRVLSSHYKKDHLLERRYSCSECDMKFFKKLELSQHMTKHSKLKPYTCDICHKSYGRKKTLREHMRIHANDRRFKCEYCGQGFVQKCSWRSHMRSKHEEIV</sequence>
<name>A0A0N0PEI0_PAPMA</name>
<feature type="domain" description="C2H2-type" evidence="10">
    <location>
        <begin position="1260"/>
        <end position="1288"/>
    </location>
</feature>
<feature type="domain" description="C2H2-type" evidence="10">
    <location>
        <begin position="1233"/>
        <end position="1260"/>
    </location>
</feature>
<dbReference type="Pfam" id="PF00096">
    <property type="entry name" value="zf-C2H2"/>
    <property type="match status" value="8"/>
</dbReference>
<evidence type="ECO:0000256" key="9">
    <source>
        <dbReference type="PROSITE-ProRule" id="PRU00042"/>
    </source>
</evidence>
<keyword evidence="5" id="KW-0862">Zinc</keyword>
<keyword evidence="3" id="KW-0677">Repeat</keyword>
<feature type="domain" description="C2H2-type" evidence="10">
    <location>
        <begin position="1488"/>
        <end position="1516"/>
    </location>
</feature>
<feature type="domain" description="C2H2-type" evidence="10">
    <location>
        <begin position="566"/>
        <end position="594"/>
    </location>
</feature>
<feature type="domain" description="C2H2-type" evidence="10">
    <location>
        <begin position="1607"/>
        <end position="1634"/>
    </location>
</feature>
<feature type="domain" description="C2H2-type" evidence="10">
    <location>
        <begin position="2114"/>
        <end position="2141"/>
    </location>
</feature>
<evidence type="ECO:0000256" key="4">
    <source>
        <dbReference type="ARBA" id="ARBA00022771"/>
    </source>
</evidence>
<dbReference type="GO" id="GO:0008270">
    <property type="term" value="F:zinc ion binding"/>
    <property type="evidence" value="ECO:0007669"/>
    <property type="project" value="UniProtKB-KW"/>
</dbReference>
<dbReference type="GO" id="GO:0006357">
    <property type="term" value="P:regulation of transcription by RNA polymerase II"/>
    <property type="evidence" value="ECO:0007669"/>
    <property type="project" value="UniProtKB-ARBA"/>
</dbReference>
<evidence type="ECO:0000256" key="2">
    <source>
        <dbReference type="ARBA" id="ARBA00022723"/>
    </source>
</evidence>
<dbReference type="InParanoid" id="A0A0N0PEI0"/>
<dbReference type="InterPro" id="IPR013087">
    <property type="entry name" value="Znf_C2H2_type"/>
</dbReference>
<feature type="domain" description="C2H2-type" evidence="10">
    <location>
        <begin position="963"/>
        <end position="990"/>
    </location>
</feature>
<feature type="domain" description="C2H2-type" evidence="10">
    <location>
        <begin position="1535"/>
        <end position="1559"/>
    </location>
</feature>
<evidence type="ECO:0000256" key="6">
    <source>
        <dbReference type="ARBA" id="ARBA00023015"/>
    </source>
</evidence>
<feature type="domain" description="C2H2-type" evidence="10">
    <location>
        <begin position="2086"/>
        <end position="2113"/>
    </location>
</feature>
<dbReference type="SMART" id="SM00355">
    <property type="entry name" value="ZnF_C2H2"/>
    <property type="match status" value="55"/>
</dbReference>
<proteinExistence type="predicted"/>
<dbReference type="GO" id="GO:0005634">
    <property type="term" value="C:nucleus"/>
    <property type="evidence" value="ECO:0007669"/>
    <property type="project" value="UniProtKB-SubCell"/>
</dbReference>
<reference evidence="11 12" key="1">
    <citation type="journal article" date="2015" name="Nat. Commun.">
        <title>Outbred genome sequencing and CRISPR/Cas9 gene editing in butterflies.</title>
        <authorList>
            <person name="Li X."/>
            <person name="Fan D."/>
            <person name="Zhang W."/>
            <person name="Liu G."/>
            <person name="Zhang L."/>
            <person name="Zhao L."/>
            <person name="Fang X."/>
            <person name="Chen L."/>
            <person name="Dong Y."/>
            <person name="Chen Y."/>
            <person name="Ding Y."/>
            <person name="Zhao R."/>
            <person name="Feng M."/>
            <person name="Zhu Y."/>
            <person name="Feng Y."/>
            <person name="Jiang X."/>
            <person name="Zhu D."/>
            <person name="Xiang H."/>
            <person name="Feng X."/>
            <person name="Li S."/>
            <person name="Wang J."/>
            <person name="Zhang G."/>
            <person name="Kronforst M.R."/>
            <person name="Wang W."/>
        </authorList>
    </citation>
    <scope>NUCLEOTIDE SEQUENCE [LARGE SCALE GENOMIC DNA]</scope>
    <source>
        <strain evidence="11">Ya'a_city_454_Pm</strain>
        <tissue evidence="11">Whole body</tissue>
    </source>
</reference>
<feature type="domain" description="C2H2-type" evidence="10">
    <location>
        <begin position="148"/>
        <end position="175"/>
    </location>
</feature>
<evidence type="ECO:0000256" key="1">
    <source>
        <dbReference type="ARBA" id="ARBA00004123"/>
    </source>
</evidence>
<feature type="domain" description="C2H2-type" evidence="10">
    <location>
        <begin position="1723"/>
        <end position="1750"/>
    </location>
</feature>
<dbReference type="FunFam" id="3.30.160.60:FF:000624">
    <property type="entry name" value="zinc finger protein 697"/>
    <property type="match status" value="1"/>
</dbReference>